<dbReference type="GeneID" id="94369789"/>
<comment type="similarity">
    <text evidence="1 6 7">Belongs to the peptidase S8 family.</text>
</comment>
<keyword evidence="12" id="KW-1185">Reference proteome</keyword>
<dbReference type="EMBL" id="BMWY01000005">
    <property type="protein sequence ID" value="GGZ59352.1"/>
    <property type="molecule type" value="Genomic_DNA"/>
</dbReference>
<evidence type="ECO:0000256" key="8">
    <source>
        <dbReference type="SAM" id="SignalP"/>
    </source>
</evidence>
<evidence type="ECO:0000256" key="7">
    <source>
        <dbReference type="RuleBase" id="RU003355"/>
    </source>
</evidence>
<dbReference type="InterPro" id="IPR036852">
    <property type="entry name" value="Peptidase_S8/S53_dom_sf"/>
</dbReference>
<dbReference type="InterPro" id="IPR015500">
    <property type="entry name" value="Peptidase_S8_subtilisin-rel"/>
</dbReference>
<comment type="caution">
    <text evidence="11">The sequence shown here is derived from an EMBL/GenBank/DDBJ whole genome shotgun (WGS) entry which is preliminary data.</text>
</comment>
<evidence type="ECO:0000256" key="6">
    <source>
        <dbReference type="PROSITE-ProRule" id="PRU01240"/>
    </source>
</evidence>
<dbReference type="CDD" id="cd07493">
    <property type="entry name" value="Peptidases_S8_9"/>
    <property type="match status" value="1"/>
</dbReference>
<keyword evidence="2 6" id="KW-0645">Protease</keyword>
<feature type="signal peptide" evidence="8">
    <location>
        <begin position="1"/>
        <end position="20"/>
    </location>
</feature>
<proteinExistence type="inferred from homology"/>
<dbReference type="RefSeq" id="WP_027884662.1">
    <property type="nucleotide sequence ID" value="NZ_BMWY01000005.1"/>
</dbReference>
<evidence type="ECO:0000256" key="4">
    <source>
        <dbReference type="ARBA" id="ARBA00022801"/>
    </source>
</evidence>
<dbReference type="InterPro" id="IPR023827">
    <property type="entry name" value="Peptidase_S8_Asp-AS"/>
</dbReference>
<dbReference type="Pfam" id="PF00082">
    <property type="entry name" value="Peptidase_S8"/>
    <property type="match status" value="1"/>
</dbReference>
<protein>
    <submittedName>
        <fullName evidence="11">Peptidase S8</fullName>
    </submittedName>
</protein>
<dbReference type="InterPro" id="IPR050131">
    <property type="entry name" value="Peptidase_S8_subtilisin-like"/>
</dbReference>
<dbReference type="PANTHER" id="PTHR43806">
    <property type="entry name" value="PEPTIDASE S8"/>
    <property type="match status" value="1"/>
</dbReference>
<keyword evidence="5 6" id="KW-0720">Serine protease</keyword>
<dbReference type="PANTHER" id="PTHR43806:SF67">
    <property type="entry name" value="EGF-LIKE DOMAIN-CONTAINING PROTEIN"/>
    <property type="match status" value="1"/>
</dbReference>
<keyword evidence="4 6" id="KW-0378">Hydrolase</keyword>
<dbReference type="PROSITE" id="PS00136">
    <property type="entry name" value="SUBTILASE_ASP"/>
    <property type="match status" value="1"/>
</dbReference>
<feature type="active site" description="Charge relay system" evidence="6">
    <location>
        <position position="177"/>
    </location>
</feature>
<dbReference type="Proteomes" id="UP000615593">
    <property type="component" value="Unassembled WGS sequence"/>
</dbReference>
<evidence type="ECO:0000256" key="1">
    <source>
        <dbReference type="ARBA" id="ARBA00011073"/>
    </source>
</evidence>
<evidence type="ECO:0000256" key="2">
    <source>
        <dbReference type="ARBA" id="ARBA00022670"/>
    </source>
</evidence>
<dbReference type="InterPro" id="IPR000209">
    <property type="entry name" value="Peptidase_S8/S53_dom"/>
</dbReference>
<organism evidence="11 12">
    <name type="scientific">Mesonia mobilis</name>
    <dbReference type="NCBI Taxonomy" id="369791"/>
    <lineage>
        <taxon>Bacteria</taxon>
        <taxon>Pseudomonadati</taxon>
        <taxon>Bacteroidota</taxon>
        <taxon>Flavobacteriia</taxon>
        <taxon>Flavobacteriales</taxon>
        <taxon>Flavobacteriaceae</taxon>
        <taxon>Mesonia</taxon>
    </lineage>
</organism>
<sequence length="536" mass="58945">MKNILLFLFTVFSVPLVAQSQEHAWVYFTDKADVAISIANPTTILTQRAIDRKNAHNIPIDTRDVPVNETYITTVKNQSGIEVKAKSKWFNCVHVIGSIQDINALSGFTFVDHIDFADTNLNTRIATTDQQQFVDKNLDTQVDFTYGDSANQVEMLHVDYLHENDFTGEGMLVAIMDSGFPQVNTLTAFDRVRNNNDLVGGYNFVDRTDDYDAFTGSSHGTSVFSDMAGFLQDEFVGTAPDASYYLFRTEDVNSETPVEESYWVEAAERADSLGVDVINTSLGYQTYDNPNYSYTPSDMDGNTAFISRGGNIAVEKGILVVTSAGNSGNNSNFPVIGAPADGNVYAVGAVNQDEIYASFSSIGPSADGRIKPDGMAQGALAVIINTNGNTALSNGTSFSSPIMAGAITSFWQANPQRTNLEIMQMVRESSHLYNNPTNQMGYGIPNFQTALDDLLNTVSYEEQTVKVYPNPVSELLHIQKNNLDHLDLKIYNLLGKLVFKAEKVSEEINLASLSSGVYIAKFETENFQKSLKIIKQ</sequence>
<reference evidence="12" key="1">
    <citation type="journal article" date="2019" name="Int. J. Syst. Evol. Microbiol.">
        <title>The Global Catalogue of Microorganisms (GCM) 10K type strain sequencing project: providing services to taxonomists for standard genome sequencing and annotation.</title>
        <authorList>
            <consortium name="The Broad Institute Genomics Platform"/>
            <consortium name="The Broad Institute Genome Sequencing Center for Infectious Disease"/>
            <person name="Wu L."/>
            <person name="Ma J."/>
        </authorList>
    </citation>
    <scope>NUCLEOTIDE SEQUENCE [LARGE SCALE GENOMIC DNA]</scope>
    <source>
        <strain evidence="12">KCTC 12708</strain>
    </source>
</reference>
<dbReference type="PIRSF" id="PIRSF037903">
    <property type="entry name" value="Subtilisin_rel_GFO_2223"/>
    <property type="match status" value="1"/>
</dbReference>
<gene>
    <name evidence="11" type="ORF">GCM10008088_21260</name>
</gene>
<dbReference type="InterPro" id="IPR017317">
    <property type="entry name" value="Pept_S8_subtilisin_bacteroid-2"/>
</dbReference>
<name>A0ABQ3BVU2_9FLAO</name>
<feature type="domain" description="Peptidase S8/S53" evidence="9">
    <location>
        <begin position="168"/>
        <end position="443"/>
    </location>
</feature>
<keyword evidence="3 8" id="KW-0732">Signal</keyword>
<dbReference type="Pfam" id="PF18962">
    <property type="entry name" value="Por_Secre_tail"/>
    <property type="match status" value="1"/>
</dbReference>
<evidence type="ECO:0000259" key="9">
    <source>
        <dbReference type="Pfam" id="PF00082"/>
    </source>
</evidence>
<evidence type="ECO:0000313" key="11">
    <source>
        <dbReference type="EMBL" id="GGZ59352.1"/>
    </source>
</evidence>
<dbReference type="PROSITE" id="PS51892">
    <property type="entry name" value="SUBTILASE"/>
    <property type="match status" value="1"/>
</dbReference>
<dbReference type="PROSITE" id="PS00138">
    <property type="entry name" value="SUBTILASE_SER"/>
    <property type="match status" value="1"/>
</dbReference>
<feature type="active site" description="Charge relay system" evidence="6">
    <location>
        <position position="219"/>
    </location>
</feature>
<evidence type="ECO:0000256" key="5">
    <source>
        <dbReference type="ARBA" id="ARBA00022825"/>
    </source>
</evidence>
<dbReference type="NCBIfam" id="TIGR04183">
    <property type="entry name" value="Por_Secre_tail"/>
    <property type="match status" value="1"/>
</dbReference>
<feature type="active site" description="Charge relay system" evidence="6">
    <location>
        <position position="397"/>
    </location>
</feature>
<evidence type="ECO:0000313" key="12">
    <source>
        <dbReference type="Proteomes" id="UP000615593"/>
    </source>
</evidence>
<feature type="domain" description="Secretion system C-terminal sorting" evidence="10">
    <location>
        <begin position="467"/>
        <end position="534"/>
    </location>
</feature>
<dbReference type="SUPFAM" id="SSF52743">
    <property type="entry name" value="Subtilisin-like"/>
    <property type="match status" value="1"/>
</dbReference>
<accession>A0ABQ3BVU2</accession>
<evidence type="ECO:0000259" key="10">
    <source>
        <dbReference type="Pfam" id="PF18962"/>
    </source>
</evidence>
<dbReference type="PRINTS" id="PR00723">
    <property type="entry name" value="SUBTILISIN"/>
</dbReference>
<dbReference type="InterPro" id="IPR026444">
    <property type="entry name" value="Secre_tail"/>
</dbReference>
<evidence type="ECO:0000256" key="3">
    <source>
        <dbReference type="ARBA" id="ARBA00022729"/>
    </source>
</evidence>
<dbReference type="Gene3D" id="3.40.50.200">
    <property type="entry name" value="Peptidase S8/S53 domain"/>
    <property type="match status" value="1"/>
</dbReference>
<feature type="chain" id="PRO_5047478856" evidence="8">
    <location>
        <begin position="21"/>
        <end position="536"/>
    </location>
</feature>
<dbReference type="InterPro" id="IPR023828">
    <property type="entry name" value="Peptidase_S8_Ser-AS"/>
</dbReference>